<dbReference type="EMBL" id="UFUW01000001">
    <property type="protein sequence ID" value="SUX20888.1"/>
    <property type="molecule type" value="Genomic_DNA"/>
</dbReference>
<organism evidence="2 3">
    <name type="scientific">Cardiobacterium valvarum</name>
    <dbReference type="NCBI Taxonomy" id="194702"/>
    <lineage>
        <taxon>Bacteria</taxon>
        <taxon>Pseudomonadati</taxon>
        <taxon>Pseudomonadota</taxon>
        <taxon>Gammaproteobacteria</taxon>
        <taxon>Cardiobacteriales</taxon>
        <taxon>Cardiobacteriaceae</taxon>
        <taxon>Cardiobacterium</taxon>
    </lineage>
</organism>
<dbReference type="AlphaFoldDB" id="A0A381E3Z6"/>
<keyword evidence="1" id="KW-1133">Transmembrane helix</keyword>
<protein>
    <submittedName>
        <fullName evidence="2">Uncharacterized protein</fullName>
    </submittedName>
</protein>
<feature type="transmembrane region" description="Helical" evidence="1">
    <location>
        <begin position="35"/>
        <end position="54"/>
    </location>
</feature>
<accession>A0A381E3Z6</accession>
<name>A0A381E3Z6_9GAMM</name>
<evidence type="ECO:0000256" key="1">
    <source>
        <dbReference type="SAM" id="Phobius"/>
    </source>
</evidence>
<keyword evidence="1" id="KW-0472">Membrane</keyword>
<feature type="transmembrane region" description="Helical" evidence="1">
    <location>
        <begin position="61"/>
        <end position="81"/>
    </location>
</feature>
<gene>
    <name evidence="2" type="ORF">NCTC13294_00859</name>
</gene>
<feature type="transmembrane region" description="Helical" evidence="1">
    <location>
        <begin position="117"/>
        <end position="146"/>
    </location>
</feature>
<keyword evidence="3" id="KW-1185">Reference proteome</keyword>
<evidence type="ECO:0000313" key="2">
    <source>
        <dbReference type="EMBL" id="SUX20888.1"/>
    </source>
</evidence>
<reference evidence="2 3" key="1">
    <citation type="submission" date="2018-06" db="EMBL/GenBank/DDBJ databases">
        <authorList>
            <consortium name="Pathogen Informatics"/>
            <person name="Doyle S."/>
        </authorList>
    </citation>
    <scope>NUCLEOTIDE SEQUENCE [LARGE SCALE GENOMIC DNA]</scope>
    <source>
        <strain evidence="2 3">NCTC13294</strain>
    </source>
</reference>
<dbReference type="RefSeq" id="WP_115611135.1">
    <property type="nucleotide sequence ID" value="NZ_JBHLZC010000001.1"/>
</dbReference>
<keyword evidence="1" id="KW-0812">Transmembrane</keyword>
<proteinExistence type="predicted"/>
<sequence length="152" mass="17645">MIVIAFYYAAIFYDFFGYHLFYLVSGRPPEYQEYWGIPTLTCFLVAGISLYIPLGKRLVRLSLATRIILAIIIAIPIIRIYTEPLFDYYLEPQNSDDFASVESIMRPVSYPLGELRIWLNAISSLCGIIMVLTCLFYPIYSTFIVIRKRIRS</sequence>
<dbReference type="Proteomes" id="UP000254572">
    <property type="component" value="Unassembled WGS sequence"/>
</dbReference>
<evidence type="ECO:0000313" key="3">
    <source>
        <dbReference type="Proteomes" id="UP000254572"/>
    </source>
</evidence>
<feature type="transmembrane region" description="Helical" evidence="1">
    <location>
        <begin position="5"/>
        <end position="23"/>
    </location>
</feature>